<dbReference type="EMBL" id="FR719191">
    <property type="protein sequence ID" value="CBX80926.1"/>
    <property type="molecule type" value="Genomic_DNA"/>
</dbReference>
<organism evidence="1">
    <name type="scientific">Erwinia amylovora ATCC BAA-2158</name>
    <dbReference type="NCBI Taxonomy" id="889211"/>
    <lineage>
        <taxon>Bacteria</taxon>
        <taxon>Pseudomonadati</taxon>
        <taxon>Pseudomonadota</taxon>
        <taxon>Gammaproteobacteria</taxon>
        <taxon>Enterobacterales</taxon>
        <taxon>Erwiniaceae</taxon>
        <taxon>Erwinia</taxon>
    </lineage>
</organism>
<evidence type="ECO:0000313" key="1">
    <source>
        <dbReference type="EMBL" id="CBX80926.1"/>
    </source>
</evidence>
<sequence>MNQIFAPDTACSRCSTTMAGIIGPMVKSVRRVFCRY</sequence>
<reference evidence="1" key="1">
    <citation type="journal article" date="2011" name="J. Bacteriol.">
        <title>Genome Sequence of an Erwinia amylovora Strain with Pathogenicity Restricted to Rubus Plants.</title>
        <authorList>
            <person name="Powney R."/>
            <person name="Smits T.H."/>
            <person name="Sawbridge T."/>
            <person name="Frey B."/>
            <person name="Blom J."/>
            <person name="Frey J.E."/>
            <person name="Plummer K.M."/>
            <person name="Beer S.V."/>
            <person name="Luck J."/>
            <person name="Duffy B."/>
            <person name="Rodoni B."/>
        </authorList>
    </citation>
    <scope>NUCLEOTIDE SEQUENCE</scope>
    <source>
        <strain evidence="1">ATCC BAA-2158</strain>
    </source>
</reference>
<protein>
    <submittedName>
        <fullName evidence="1">Uncharacterized protein</fullName>
    </submittedName>
</protein>
<gene>
    <name evidence="1" type="ORF">EAIL5_2106</name>
</gene>
<accession>E5B6A6</accession>
<proteinExistence type="predicted"/>
<name>E5B6A6_ERWAM</name>
<dbReference type="AlphaFoldDB" id="E5B6A6"/>